<dbReference type="EMBL" id="LR134317">
    <property type="protein sequence ID" value="VEF05467.1"/>
    <property type="molecule type" value="Genomic_DNA"/>
</dbReference>
<gene>
    <name evidence="2" type="ORF">NCTC6180_00351</name>
</gene>
<organism evidence="2 3">
    <name type="scientific">Streptococcus equi subsp. zooepidemicus</name>
    <dbReference type="NCBI Taxonomy" id="40041"/>
    <lineage>
        <taxon>Bacteria</taxon>
        <taxon>Bacillati</taxon>
        <taxon>Bacillota</taxon>
        <taxon>Bacilli</taxon>
        <taxon>Lactobacillales</taxon>
        <taxon>Streptococcaceae</taxon>
        <taxon>Streptococcus</taxon>
    </lineage>
</organism>
<dbReference type="AlphaFoldDB" id="A0A7Z8ZVG2"/>
<reference evidence="2 3" key="1">
    <citation type="submission" date="2018-12" db="EMBL/GenBank/DDBJ databases">
        <authorList>
            <consortium name="Pathogen Informatics"/>
        </authorList>
    </citation>
    <scope>NUCLEOTIDE SEQUENCE [LARGE SCALE GENOMIC DNA]</scope>
    <source>
        <strain evidence="2 3">NCTC6180</strain>
    </source>
</reference>
<feature type="transmembrane region" description="Helical" evidence="1">
    <location>
        <begin position="5"/>
        <end position="22"/>
    </location>
</feature>
<sequence>MFNRFFGIIICIIVGNIVLTILESFGMNVWIARLIACLVVGICGVLIYRFEKK</sequence>
<protein>
    <submittedName>
        <fullName evidence="2">Uncharacterized protein</fullName>
    </submittedName>
</protein>
<evidence type="ECO:0000256" key="1">
    <source>
        <dbReference type="SAM" id="Phobius"/>
    </source>
</evidence>
<name>A0A7Z8ZVG2_STRSZ</name>
<keyword evidence="1" id="KW-1133">Transmembrane helix</keyword>
<keyword evidence="1" id="KW-0812">Transmembrane</keyword>
<evidence type="ECO:0000313" key="3">
    <source>
        <dbReference type="Proteomes" id="UP000269903"/>
    </source>
</evidence>
<dbReference type="Proteomes" id="UP000269903">
    <property type="component" value="Chromosome"/>
</dbReference>
<keyword evidence="1" id="KW-0472">Membrane</keyword>
<accession>A0A7Z8ZVG2</accession>
<feature type="transmembrane region" description="Helical" evidence="1">
    <location>
        <begin position="28"/>
        <end position="48"/>
    </location>
</feature>
<proteinExistence type="predicted"/>
<evidence type="ECO:0000313" key="2">
    <source>
        <dbReference type="EMBL" id="VEF05467.1"/>
    </source>
</evidence>